<dbReference type="InterPro" id="IPR029047">
    <property type="entry name" value="HSP70_peptide-bd_sf"/>
</dbReference>
<keyword evidence="3" id="KW-0067">ATP-binding</keyword>
<evidence type="ECO:0000313" key="5">
    <source>
        <dbReference type="Proteomes" id="UP000317839"/>
    </source>
</evidence>
<dbReference type="EMBL" id="VIKR01000002">
    <property type="protein sequence ID" value="TQV74788.1"/>
    <property type="molecule type" value="Genomic_DNA"/>
</dbReference>
<organism evidence="4 5">
    <name type="scientific">Aliikangiella marina</name>
    <dbReference type="NCBI Taxonomy" id="1712262"/>
    <lineage>
        <taxon>Bacteria</taxon>
        <taxon>Pseudomonadati</taxon>
        <taxon>Pseudomonadota</taxon>
        <taxon>Gammaproteobacteria</taxon>
        <taxon>Oceanospirillales</taxon>
        <taxon>Pleioneaceae</taxon>
        <taxon>Aliikangiella</taxon>
    </lineage>
</organism>
<dbReference type="InterPro" id="IPR013126">
    <property type="entry name" value="Hsp_70_fam"/>
</dbReference>
<protein>
    <submittedName>
        <fullName evidence="4">Hsp70 family protein</fullName>
    </submittedName>
</protein>
<comment type="caution">
    <text evidence="4">The sequence shown here is derived from an EMBL/GenBank/DDBJ whole genome shotgun (WGS) entry which is preliminary data.</text>
</comment>
<reference evidence="4 5" key="1">
    <citation type="submission" date="2019-06" db="EMBL/GenBank/DDBJ databases">
        <title>Draft genome of Aliikangiella marina GYP-15.</title>
        <authorList>
            <person name="Wang G."/>
        </authorList>
    </citation>
    <scope>NUCLEOTIDE SEQUENCE [LARGE SCALE GENOMIC DNA]</scope>
    <source>
        <strain evidence="4 5">GYP-15</strain>
    </source>
</reference>
<evidence type="ECO:0000256" key="3">
    <source>
        <dbReference type="ARBA" id="ARBA00022840"/>
    </source>
</evidence>
<keyword evidence="5" id="KW-1185">Reference proteome</keyword>
<dbReference type="GO" id="GO:0140662">
    <property type="term" value="F:ATP-dependent protein folding chaperone"/>
    <property type="evidence" value="ECO:0007669"/>
    <property type="project" value="InterPro"/>
</dbReference>
<dbReference type="PANTHER" id="PTHR19375">
    <property type="entry name" value="HEAT SHOCK PROTEIN 70KDA"/>
    <property type="match status" value="1"/>
</dbReference>
<sequence length="499" mass="54986">MYRLGIDLGTTNTLAAYVNNNNTPELIPDPRFSDVYITPSVVHVSANACVAGESLERILAANNQLSVTRNIKLSMGQDRSVFTHTDQSNWTPEAISSLLLKKVKKDAELKLGTQISEALVAIPANFDSSQRLATQAASKMAGFSKVELVEEPVAAAASYCFSSDQKEQTIFVYDLGGGTFDATVIHSSADGLYTLSTIGSKTIGGKYFDELIVNELIQLYKATFGTSRFSTGALEVLRQFAEESKAKLSTRKMPTIRQSLLIDGNVLDVCFTYQHLSKLVYPLLDQTMELSHKCVQDAGLNWQQIDSILLVGGSSQLQAVTDKLHKLTGKDKESLILYQPHEAIAFGAAILANGAHSESGQQFELKQQIASNYLGLSTYNPETKETDIEFLIERNTPLPTTVSKTFYTNRRHQEKMSIELLQAKQGKEDAERLGVFSFGPFANEQDNVPIDFEITYGRDGIIKVEAIEKEKQVKLSGIANVENNKKLDTELNIESIGFI</sequence>
<dbReference type="Proteomes" id="UP000317839">
    <property type="component" value="Unassembled WGS sequence"/>
</dbReference>
<keyword evidence="2" id="KW-0547">Nucleotide-binding</keyword>
<dbReference type="Gene3D" id="2.60.34.10">
    <property type="entry name" value="Substrate Binding Domain Of DNAk, Chain A, domain 1"/>
    <property type="match status" value="1"/>
</dbReference>
<dbReference type="SUPFAM" id="SSF53067">
    <property type="entry name" value="Actin-like ATPase domain"/>
    <property type="match status" value="2"/>
</dbReference>
<dbReference type="OrthoDB" id="9766019at2"/>
<dbReference type="Gene3D" id="3.90.640.10">
    <property type="entry name" value="Actin, Chain A, domain 4"/>
    <property type="match status" value="1"/>
</dbReference>
<dbReference type="Gene3D" id="3.30.420.40">
    <property type="match status" value="2"/>
</dbReference>
<dbReference type="PRINTS" id="PR00301">
    <property type="entry name" value="HEATSHOCK70"/>
</dbReference>
<evidence type="ECO:0000256" key="2">
    <source>
        <dbReference type="ARBA" id="ARBA00022741"/>
    </source>
</evidence>
<dbReference type="AlphaFoldDB" id="A0A545TC39"/>
<comment type="similarity">
    <text evidence="1">Belongs to the heat shock protein 70 family.</text>
</comment>
<name>A0A545TC39_9GAMM</name>
<dbReference type="RefSeq" id="WP_142941406.1">
    <property type="nucleotide sequence ID" value="NZ_VIKR01000002.1"/>
</dbReference>
<dbReference type="PROSITE" id="PS00329">
    <property type="entry name" value="HSP70_2"/>
    <property type="match status" value="1"/>
</dbReference>
<proteinExistence type="inferred from homology"/>
<accession>A0A545TC39</accession>
<evidence type="ECO:0000313" key="4">
    <source>
        <dbReference type="EMBL" id="TQV74788.1"/>
    </source>
</evidence>
<dbReference type="InterPro" id="IPR043129">
    <property type="entry name" value="ATPase_NBD"/>
</dbReference>
<dbReference type="SUPFAM" id="SSF100920">
    <property type="entry name" value="Heat shock protein 70kD (HSP70), peptide-binding domain"/>
    <property type="match status" value="1"/>
</dbReference>
<evidence type="ECO:0000256" key="1">
    <source>
        <dbReference type="ARBA" id="ARBA00007381"/>
    </source>
</evidence>
<dbReference type="InterPro" id="IPR018181">
    <property type="entry name" value="Heat_shock_70_CS"/>
</dbReference>
<dbReference type="GO" id="GO:0005524">
    <property type="term" value="F:ATP binding"/>
    <property type="evidence" value="ECO:0007669"/>
    <property type="project" value="UniProtKB-KW"/>
</dbReference>
<dbReference type="Pfam" id="PF00012">
    <property type="entry name" value="HSP70"/>
    <property type="match status" value="1"/>
</dbReference>
<gene>
    <name evidence="4" type="ORF">FLL45_07440</name>
</gene>